<sequence length="337" mass="37172">MDRDRPSRASIHARLDAALAQLHDNLGGLPTRRQAAYVWDGIWHEEAHHSTALEGNTLVLREVEHLLDSNRALGAKTLTEYAEAKGYGAAATWVYGQAREPGEWSTGQLITMTEIRRIHHELMAPVWAFDPHPDATEREAPGPLGEHDIHPFEQGMTPPSWPLVPAELAAWVDGVNSGVLERGDGPLPERLAKMHNDAERIHPFVDRNGRTGRLVMNLLLVRLDHPPVIILKKQRDRCLDAMGKADVGDYDPLGELLARAMIDNLNRFILPSIAGPAKLVPLAALSDMALSVAALRLAASKGRLDAEKRSDGQWLSSRAAVETYKASRKHAGRQPLE</sequence>
<reference evidence="6 7" key="1">
    <citation type="submission" date="2020-08" db="EMBL/GenBank/DDBJ databases">
        <title>Sequencing the genomes of 1000 actinobacteria strains.</title>
        <authorList>
            <person name="Klenk H.-P."/>
        </authorList>
    </citation>
    <scope>NUCLEOTIDE SEQUENCE [LARGE SCALE GENOMIC DNA]</scope>
    <source>
        <strain evidence="6 7">DSM 28796</strain>
    </source>
</reference>
<evidence type="ECO:0000256" key="1">
    <source>
        <dbReference type="PIRSR" id="PIRSR640198-1"/>
    </source>
</evidence>
<gene>
    <name evidence="6" type="ORF">HNR70_002209</name>
</gene>
<dbReference type="PANTHER" id="PTHR13504">
    <property type="entry name" value="FIDO DOMAIN-CONTAINING PROTEIN DDB_G0283145"/>
    <property type="match status" value="1"/>
</dbReference>
<feature type="binding site" evidence="2">
    <location>
        <begin position="206"/>
        <end position="213"/>
    </location>
    <ligand>
        <name>ATP</name>
        <dbReference type="ChEBI" id="CHEBI:30616"/>
    </ligand>
</feature>
<proteinExistence type="predicted"/>
<protein>
    <recommendedName>
        <fullName evidence="5">Fido domain-containing protein</fullName>
    </recommendedName>
</protein>
<evidence type="ECO:0000256" key="2">
    <source>
        <dbReference type="PIRSR" id="PIRSR640198-2"/>
    </source>
</evidence>
<keyword evidence="2" id="KW-0547">Nucleotide-binding</keyword>
<feature type="region of interest" description="Disordered" evidence="4">
    <location>
        <begin position="132"/>
        <end position="152"/>
    </location>
</feature>
<dbReference type="AlphaFoldDB" id="A0A841AC38"/>
<dbReference type="InterPro" id="IPR003812">
    <property type="entry name" value="Fido"/>
</dbReference>
<evidence type="ECO:0000313" key="7">
    <source>
        <dbReference type="Proteomes" id="UP000588158"/>
    </source>
</evidence>
<organism evidence="6 7">
    <name type="scientific">Brachybacterium aquaticum</name>
    <dbReference type="NCBI Taxonomy" id="1432564"/>
    <lineage>
        <taxon>Bacteria</taxon>
        <taxon>Bacillati</taxon>
        <taxon>Actinomycetota</taxon>
        <taxon>Actinomycetes</taxon>
        <taxon>Micrococcales</taxon>
        <taxon>Dermabacteraceae</taxon>
        <taxon>Brachybacterium</taxon>
    </lineage>
</organism>
<dbReference type="Proteomes" id="UP000588158">
    <property type="component" value="Unassembled WGS sequence"/>
</dbReference>
<dbReference type="SUPFAM" id="SSF140931">
    <property type="entry name" value="Fic-like"/>
    <property type="match status" value="1"/>
</dbReference>
<dbReference type="PROSITE" id="PS51459">
    <property type="entry name" value="FIDO"/>
    <property type="match status" value="1"/>
</dbReference>
<dbReference type="PANTHER" id="PTHR13504:SF38">
    <property type="entry name" value="FIDO DOMAIN-CONTAINING PROTEIN"/>
    <property type="match status" value="1"/>
</dbReference>
<dbReference type="InterPro" id="IPR036597">
    <property type="entry name" value="Fido-like_dom_sf"/>
</dbReference>
<keyword evidence="2" id="KW-0067">ATP-binding</keyword>
<keyword evidence="7" id="KW-1185">Reference proteome</keyword>
<feature type="compositionally biased region" description="Basic and acidic residues" evidence="4">
    <location>
        <begin position="132"/>
        <end position="151"/>
    </location>
</feature>
<evidence type="ECO:0000256" key="3">
    <source>
        <dbReference type="PIRSR" id="PIRSR640198-3"/>
    </source>
</evidence>
<feature type="site" description="Important for autoinhibition of adenylyltransferase activity" evidence="3">
    <location>
        <position position="54"/>
    </location>
</feature>
<evidence type="ECO:0000259" key="5">
    <source>
        <dbReference type="PROSITE" id="PS51459"/>
    </source>
</evidence>
<feature type="domain" description="Fido" evidence="5">
    <location>
        <begin position="110"/>
        <end position="259"/>
    </location>
</feature>
<evidence type="ECO:0000313" key="6">
    <source>
        <dbReference type="EMBL" id="MBB5832396.1"/>
    </source>
</evidence>
<name>A0A841AC38_9MICO</name>
<dbReference type="InterPro" id="IPR040198">
    <property type="entry name" value="Fido_containing"/>
</dbReference>
<dbReference type="GO" id="GO:0005524">
    <property type="term" value="F:ATP binding"/>
    <property type="evidence" value="ECO:0007669"/>
    <property type="project" value="UniProtKB-KW"/>
</dbReference>
<dbReference type="RefSeq" id="WP_184325733.1">
    <property type="nucleotide sequence ID" value="NZ_JACHLZ010000001.1"/>
</dbReference>
<dbReference type="Pfam" id="PF02661">
    <property type="entry name" value="Fic"/>
    <property type="match status" value="1"/>
</dbReference>
<feature type="active site" evidence="1">
    <location>
        <position position="202"/>
    </location>
</feature>
<dbReference type="EMBL" id="JACHLZ010000001">
    <property type="protein sequence ID" value="MBB5832396.1"/>
    <property type="molecule type" value="Genomic_DNA"/>
</dbReference>
<evidence type="ECO:0000256" key="4">
    <source>
        <dbReference type="SAM" id="MobiDB-lite"/>
    </source>
</evidence>
<dbReference type="Gene3D" id="1.10.3290.10">
    <property type="entry name" value="Fido-like domain"/>
    <property type="match status" value="1"/>
</dbReference>
<accession>A0A841AC38</accession>
<comment type="caution">
    <text evidence="6">The sequence shown here is derived from an EMBL/GenBank/DDBJ whole genome shotgun (WGS) entry which is preliminary data.</text>
</comment>